<dbReference type="AlphaFoldDB" id="A0A2G1W1P7"/>
<dbReference type="GeneID" id="90610947"/>
<dbReference type="NCBIfam" id="TIGR00087">
    <property type="entry name" value="surE"/>
    <property type="match status" value="1"/>
</dbReference>
<dbReference type="InterPro" id="IPR030048">
    <property type="entry name" value="SurE"/>
</dbReference>
<evidence type="ECO:0000256" key="3">
    <source>
        <dbReference type="ARBA" id="ARBA00012643"/>
    </source>
</evidence>
<gene>
    <name evidence="8" type="ORF">CEE69_23685</name>
</gene>
<dbReference type="RefSeq" id="WP_099263120.1">
    <property type="nucleotide sequence ID" value="NZ_NIZW01000022.1"/>
</dbReference>
<evidence type="ECO:0000256" key="6">
    <source>
        <dbReference type="SAM" id="MobiDB-lite"/>
    </source>
</evidence>
<sequence length="281" mass="30438">MQRNAILLTNDDGIDAPGLLAMHRAISDWILSTGNTHRYDITVVAPDRGRSECGHSVTTTRDLSVTETQAGWFAVDGTPVDCVRSAMTVLCPNASLVFSGINAGANVGVDLLVSGTFAAAREAALHGVHSMAVSHYRHPDVPKTWDHTGRWLKPVLDSFIRDTSSTGGGNHELSEDERDHRPGQLWNVNLPAIDPDTDLPPMFDCDVERKPMQRAGSLKKQTEIGSSSQSATDASSRPSLVNQQPIQIQSDFHGRPRSSGTDVERCFSGNLTISRISPYPA</sequence>
<dbReference type="PANTHER" id="PTHR30457">
    <property type="entry name" value="5'-NUCLEOTIDASE SURE"/>
    <property type="match status" value="1"/>
</dbReference>
<accession>A0A2G1W1P7</accession>
<dbReference type="EC" id="3.1.3.5" evidence="3"/>
<evidence type="ECO:0000256" key="1">
    <source>
        <dbReference type="ARBA" id="ARBA00000815"/>
    </source>
</evidence>
<feature type="domain" description="Survival protein SurE-like phosphatase/nucleotidase" evidence="7">
    <location>
        <begin position="6"/>
        <end position="194"/>
    </location>
</feature>
<dbReference type="SUPFAM" id="SSF64167">
    <property type="entry name" value="SurE-like"/>
    <property type="match status" value="1"/>
</dbReference>
<dbReference type="Gene3D" id="3.40.1210.10">
    <property type="entry name" value="Survival protein SurE-like phosphatase/nucleotidase"/>
    <property type="match status" value="1"/>
</dbReference>
<dbReference type="InterPro" id="IPR036523">
    <property type="entry name" value="SurE-like_sf"/>
</dbReference>
<dbReference type="OrthoDB" id="9780815at2"/>
<feature type="compositionally biased region" description="Polar residues" evidence="6">
    <location>
        <begin position="240"/>
        <end position="250"/>
    </location>
</feature>
<dbReference type="NCBIfam" id="NF001493">
    <property type="entry name" value="PRK00346.2-3"/>
    <property type="match status" value="1"/>
</dbReference>
<dbReference type="GO" id="GO:0008253">
    <property type="term" value="F:5'-nucleotidase activity"/>
    <property type="evidence" value="ECO:0007669"/>
    <property type="project" value="UniProtKB-EC"/>
</dbReference>
<name>A0A2G1W1P7_9BACT</name>
<reference evidence="8 9" key="1">
    <citation type="submission" date="2017-06" db="EMBL/GenBank/DDBJ databases">
        <title>Description of Rhodopirellula bahusiensis sp. nov.</title>
        <authorList>
            <person name="Kizina J."/>
            <person name="Harder J."/>
        </authorList>
    </citation>
    <scope>NUCLEOTIDE SEQUENCE [LARGE SCALE GENOMIC DNA]</scope>
    <source>
        <strain evidence="8 9">SWK21</strain>
    </source>
</reference>
<feature type="compositionally biased region" description="Low complexity" evidence="6">
    <location>
        <begin position="226"/>
        <end position="239"/>
    </location>
</feature>
<dbReference type="Proteomes" id="UP000225740">
    <property type="component" value="Unassembled WGS sequence"/>
</dbReference>
<protein>
    <recommendedName>
        <fullName evidence="3">5'-nucleotidase</fullName>
        <ecNumber evidence="3">3.1.3.5</ecNumber>
    </recommendedName>
</protein>
<dbReference type="InterPro" id="IPR002828">
    <property type="entry name" value="SurE-like_Pase/nucleotidase"/>
</dbReference>
<feature type="region of interest" description="Disordered" evidence="6">
    <location>
        <begin position="213"/>
        <end position="266"/>
    </location>
</feature>
<evidence type="ECO:0000256" key="5">
    <source>
        <dbReference type="ARBA" id="ARBA00022801"/>
    </source>
</evidence>
<keyword evidence="5" id="KW-0378">Hydrolase</keyword>
<dbReference type="EMBL" id="NIZW01000022">
    <property type="protein sequence ID" value="PHQ32790.1"/>
    <property type="molecule type" value="Genomic_DNA"/>
</dbReference>
<dbReference type="Pfam" id="PF01975">
    <property type="entry name" value="SurE"/>
    <property type="match status" value="1"/>
</dbReference>
<comment type="catalytic activity">
    <reaction evidence="1">
        <text>a ribonucleoside 5'-phosphate + H2O = a ribonucleoside + phosphate</text>
        <dbReference type="Rhea" id="RHEA:12484"/>
        <dbReference type="ChEBI" id="CHEBI:15377"/>
        <dbReference type="ChEBI" id="CHEBI:18254"/>
        <dbReference type="ChEBI" id="CHEBI:43474"/>
        <dbReference type="ChEBI" id="CHEBI:58043"/>
        <dbReference type="EC" id="3.1.3.5"/>
    </reaction>
</comment>
<dbReference type="PANTHER" id="PTHR30457:SF0">
    <property type="entry name" value="PHOSPHATASE, PUTATIVE (AFU_ORTHOLOGUE AFUA_4G01070)-RELATED"/>
    <property type="match status" value="1"/>
</dbReference>
<feature type="region of interest" description="Disordered" evidence="6">
    <location>
        <begin position="163"/>
        <end position="198"/>
    </location>
</feature>
<evidence type="ECO:0000256" key="4">
    <source>
        <dbReference type="ARBA" id="ARBA00022723"/>
    </source>
</evidence>
<dbReference type="GO" id="GO:0046872">
    <property type="term" value="F:metal ion binding"/>
    <property type="evidence" value="ECO:0007669"/>
    <property type="project" value="UniProtKB-KW"/>
</dbReference>
<keyword evidence="4" id="KW-0479">Metal-binding</keyword>
<evidence type="ECO:0000259" key="7">
    <source>
        <dbReference type="Pfam" id="PF01975"/>
    </source>
</evidence>
<organism evidence="8 9">
    <name type="scientific">Rhodopirellula bahusiensis</name>
    <dbReference type="NCBI Taxonomy" id="2014065"/>
    <lineage>
        <taxon>Bacteria</taxon>
        <taxon>Pseudomonadati</taxon>
        <taxon>Planctomycetota</taxon>
        <taxon>Planctomycetia</taxon>
        <taxon>Pirellulales</taxon>
        <taxon>Pirellulaceae</taxon>
        <taxon>Rhodopirellula</taxon>
    </lineage>
</organism>
<evidence type="ECO:0000313" key="8">
    <source>
        <dbReference type="EMBL" id="PHQ32790.1"/>
    </source>
</evidence>
<proteinExistence type="inferred from homology"/>
<evidence type="ECO:0000256" key="2">
    <source>
        <dbReference type="ARBA" id="ARBA00011062"/>
    </source>
</evidence>
<evidence type="ECO:0000313" key="9">
    <source>
        <dbReference type="Proteomes" id="UP000225740"/>
    </source>
</evidence>
<keyword evidence="9" id="KW-1185">Reference proteome</keyword>
<comment type="caution">
    <text evidence="8">The sequence shown here is derived from an EMBL/GenBank/DDBJ whole genome shotgun (WGS) entry which is preliminary data.</text>
</comment>
<comment type="similarity">
    <text evidence="2">Belongs to the SurE nucleotidase family.</text>
</comment>